<sequence length="407" mass="43901">MSPDPVLAALERAVQASPADVDLRLHLAALLLDANRAEEARDHLTEARHAQPDHPDLAALTARLAEQTAFDWSAAAAQLGPQPAFVDEAPADPPAEVSEEDPRLPVEEAPAGPPDLDAEAPTITLADVGGLEEVKKHLMASFLAPMKNPALTRLYRKSLKGGLLLYGPPGCGKTYLARAVAGELGASFLTATTADLLDVYMGASEKLIHEYFRKARAAAPCVLFLDEIDGLGGRRSTMRHSPGLRNALNQLLAELDGVGAENEGVYVLAATNQPWDVDPALRRPGRLDRTLLVLPPDAPAREAIFAVHLRDRPLEGIHLPSLAQRSDGLSGADIQYVCEVAAQDALLDSLTTGQARPIRMQDLYQALDVTTPSTRAWFDTARTAVTYGSDDGTFRQLKAYLKKNRLW</sequence>
<gene>
    <name evidence="7" type="ORF">J4G33_06255</name>
</gene>
<dbReference type="RefSeq" id="WP_208055061.1">
    <property type="nucleotide sequence ID" value="NZ_JAGEMK010000002.1"/>
</dbReference>
<reference evidence="7" key="1">
    <citation type="submission" date="2021-03" db="EMBL/GenBank/DDBJ databases">
        <title>Actinotalea soli sp. nov., isolated from soil.</title>
        <authorList>
            <person name="Ping W."/>
            <person name="Zhang J."/>
        </authorList>
    </citation>
    <scope>NUCLEOTIDE SEQUENCE</scope>
    <source>
        <strain evidence="7">BY-33</strain>
    </source>
</reference>
<dbReference type="InterPro" id="IPR003593">
    <property type="entry name" value="AAA+_ATPase"/>
</dbReference>
<dbReference type="InterPro" id="IPR003959">
    <property type="entry name" value="ATPase_AAA_core"/>
</dbReference>
<evidence type="ECO:0000256" key="5">
    <source>
        <dbReference type="SAM" id="MobiDB-lite"/>
    </source>
</evidence>
<evidence type="ECO:0000313" key="7">
    <source>
        <dbReference type="EMBL" id="MBO1751402.1"/>
    </source>
</evidence>
<comment type="similarity">
    <text evidence="4">Belongs to the AAA ATPase family.</text>
</comment>
<accession>A0A939RSI2</accession>
<dbReference type="PROSITE" id="PS00674">
    <property type="entry name" value="AAA"/>
    <property type="match status" value="1"/>
</dbReference>
<dbReference type="GO" id="GO:0016887">
    <property type="term" value="F:ATP hydrolysis activity"/>
    <property type="evidence" value="ECO:0007669"/>
    <property type="project" value="InterPro"/>
</dbReference>
<evidence type="ECO:0000256" key="4">
    <source>
        <dbReference type="RuleBase" id="RU003651"/>
    </source>
</evidence>
<evidence type="ECO:0000256" key="3">
    <source>
        <dbReference type="ARBA" id="ARBA00023054"/>
    </source>
</evidence>
<dbReference type="PANTHER" id="PTHR23077:SF171">
    <property type="entry name" value="NUCLEAR VALOSIN-CONTAINING PROTEIN-LIKE"/>
    <property type="match status" value="1"/>
</dbReference>
<feature type="region of interest" description="Disordered" evidence="5">
    <location>
        <begin position="84"/>
        <end position="119"/>
    </location>
</feature>
<dbReference type="FunFam" id="3.40.50.300:FF:001025">
    <property type="entry name" value="ATPase family, AAA domain-containing 2B"/>
    <property type="match status" value="1"/>
</dbReference>
<keyword evidence="2 4" id="KW-0067">ATP-binding</keyword>
<dbReference type="InterPro" id="IPR011990">
    <property type="entry name" value="TPR-like_helical_dom_sf"/>
</dbReference>
<evidence type="ECO:0000256" key="1">
    <source>
        <dbReference type="ARBA" id="ARBA00022741"/>
    </source>
</evidence>
<comment type="caution">
    <text evidence="7">The sequence shown here is derived from an EMBL/GenBank/DDBJ whole genome shotgun (WGS) entry which is preliminary data.</text>
</comment>
<dbReference type="InterPro" id="IPR003960">
    <property type="entry name" value="ATPase_AAA_CS"/>
</dbReference>
<proteinExistence type="inferred from homology"/>
<protein>
    <submittedName>
        <fullName evidence="7">ATP-binding protein</fullName>
    </submittedName>
</protein>
<dbReference type="PANTHER" id="PTHR23077">
    <property type="entry name" value="AAA-FAMILY ATPASE"/>
    <property type="match status" value="1"/>
</dbReference>
<dbReference type="SUPFAM" id="SSF52540">
    <property type="entry name" value="P-loop containing nucleoside triphosphate hydrolases"/>
    <property type="match status" value="1"/>
</dbReference>
<evidence type="ECO:0000259" key="6">
    <source>
        <dbReference type="SMART" id="SM00382"/>
    </source>
</evidence>
<dbReference type="Gene3D" id="1.10.8.60">
    <property type="match status" value="1"/>
</dbReference>
<dbReference type="Gene3D" id="1.25.40.10">
    <property type="entry name" value="Tetratricopeptide repeat domain"/>
    <property type="match status" value="1"/>
</dbReference>
<feature type="domain" description="AAA+ ATPase" evidence="6">
    <location>
        <begin position="159"/>
        <end position="297"/>
    </location>
</feature>
<dbReference type="InterPro" id="IPR027417">
    <property type="entry name" value="P-loop_NTPase"/>
</dbReference>
<keyword evidence="3" id="KW-0175">Coiled coil</keyword>
<name>A0A939RSI2_9CELL</name>
<organism evidence="7 8">
    <name type="scientific">Actinotalea soli</name>
    <dbReference type="NCBI Taxonomy" id="2819234"/>
    <lineage>
        <taxon>Bacteria</taxon>
        <taxon>Bacillati</taxon>
        <taxon>Actinomycetota</taxon>
        <taxon>Actinomycetes</taxon>
        <taxon>Micrococcales</taxon>
        <taxon>Cellulomonadaceae</taxon>
        <taxon>Actinotalea</taxon>
    </lineage>
</organism>
<dbReference type="InterPro" id="IPR050168">
    <property type="entry name" value="AAA_ATPase_domain"/>
</dbReference>
<evidence type="ECO:0000256" key="2">
    <source>
        <dbReference type="ARBA" id="ARBA00022840"/>
    </source>
</evidence>
<dbReference type="EMBL" id="JAGEMK010000002">
    <property type="protein sequence ID" value="MBO1751402.1"/>
    <property type="molecule type" value="Genomic_DNA"/>
</dbReference>
<dbReference type="SMART" id="SM00382">
    <property type="entry name" value="AAA"/>
    <property type="match status" value="1"/>
</dbReference>
<dbReference type="Pfam" id="PF14559">
    <property type="entry name" value="TPR_19"/>
    <property type="match status" value="1"/>
</dbReference>
<dbReference type="Pfam" id="PF00004">
    <property type="entry name" value="AAA"/>
    <property type="match status" value="1"/>
</dbReference>
<dbReference type="GO" id="GO:0005524">
    <property type="term" value="F:ATP binding"/>
    <property type="evidence" value="ECO:0007669"/>
    <property type="project" value="UniProtKB-KW"/>
</dbReference>
<dbReference type="SUPFAM" id="SSF48452">
    <property type="entry name" value="TPR-like"/>
    <property type="match status" value="1"/>
</dbReference>
<evidence type="ECO:0000313" key="8">
    <source>
        <dbReference type="Proteomes" id="UP000664209"/>
    </source>
</evidence>
<keyword evidence="1 4" id="KW-0547">Nucleotide-binding</keyword>
<keyword evidence="8" id="KW-1185">Reference proteome</keyword>
<dbReference type="Proteomes" id="UP000664209">
    <property type="component" value="Unassembled WGS sequence"/>
</dbReference>
<dbReference type="Gene3D" id="3.40.50.300">
    <property type="entry name" value="P-loop containing nucleotide triphosphate hydrolases"/>
    <property type="match status" value="1"/>
</dbReference>
<dbReference type="AlphaFoldDB" id="A0A939RSI2"/>